<feature type="transmembrane region" description="Helical" evidence="2">
    <location>
        <begin position="196"/>
        <end position="217"/>
    </location>
</feature>
<feature type="transmembrane region" description="Helical" evidence="2">
    <location>
        <begin position="88"/>
        <end position="111"/>
    </location>
</feature>
<evidence type="ECO:0000313" key="3">
    <source>
        <dbReference type="EMBL" id="THH15815.1"/>
    </source>
</evidence>
<keyword evidence="2" id="KW-0472">Membrane</keyword>
<dbReference type="AlphaFoldDB" id="A0A4S4LU66"/>
<evidence type="ECO:0000313" key="4">
    <source>
        <dbReference type="Proteomes" id="UP000310158"/>
    </source>
</evidence>
<organism evidence="3 4">
    <name type="scientific">Bondarzewia mesenterica</name>
    <dbReference type="NCBI Taxonomy" id="1095465"/>
    <lineage>
        <taxon>Eukaryota</taxon>
        <taxon>Fungi</taxon>
        <taxon>Dikarya</taxon>
        <taxon>Basidiomycota</taxon>
        <taxon>Agaricomycotina</taxon>
        <taxon>Agaricomycetes</taxon>
        <taxon>Russulales</taxon>
        <taxon>Bondarzewiaceae</taxon>
        <taxon>Bondarzewia</taxon>
    </lineage>
</organism>
<dbReference type="EMBL" id="SGPL01000189">
    <property type="protein sequence ID" value="THH15815.1"/>
    <property type="molecule type" value="Genomic_DNA"/>
</dbReference>
<reference evidence="3 4" key="1">
    <citation type="submission" date="2019-02" db="EMBL/GenBank/DDBJ databases">
        <title>Genome sequencing of the rare red list fungi Bondarzewia mesenterica.</title>
        <authorList>
            <person name="Buettner E."/>
            <person name="Kellner H."/>
        </authorList>
    </citation>
    <scope>NUCLEOTIDE SEQUENCE [LARGE SCALE GENOMIC DNA]</scope>
    <source>
        <strain evidence="3 4">DSM 108281</strain>
    </source>
</reference>
<feature type="transmembrane region" description="Helical" evidence="2">
    <location>
        <begin position="52"/>
        <end position="76"/>
    </location>
</feature>
<comment type="caution">
    <text evidence="3">The sequence shown here is derived from an EMBL/GenBank/DDBJ whole genome shotgun (WGS) entry which is preliminary data.</text>
</comment>
<name>A0A4S4LU66_9AGAM</name>
<gene>
    <name evidence="3" type="ORF">EW146_g4716</name>
</gene>
<feature type="transmembrane region" description="Helical" evidence="2">
    <location>
        <begin position="166"/>
        <end position="184"/>
    </location>
</feature>
<feature type="transmembrane region" description="Helical" evidence="2">
    <location>
        <begin position="132"/>
        <end position="154"/>
    </location>
</feature>
<dbReference type="Proteomes" id="UP000310158">
    <property type="component" value="Unassembled WGS sequence"/>
</dbReference>
<accession>A0A4S4LU66</accession>
<keyword evidence="2" id="KW-0812">Transmembrane</keyword>
<keyword evidence="2" id="KW-1133">Transmembrane helix</keyword>
<proteinExistence type="predicted"/>
<sequence>MYIFPQAVPPALLFAVPLLSFVLLFLQLFSFFNPNATSSSHGPNARTTWQWVASFIVMSLTLLSVVAGSLGIVAYTTRESNPFRSTQYYLAGQIVLSCTKFELGMTVLYLLNQHPLIGPLTSSSCNFARIRLPSVFLALLLICCTVASIVFASLQATYPASCIPPILWLLFICSSLFLVDLLYFRSREASGPSRLSALWILLGIGQIAAILSSAFSAASNASLRIPESLFTVIWIACTMLASHGPPARIHPGAHIRAPTTAQTATSEDFTRLHDPFASPPIISTNAFASLRYSTLSSPAGLIIEKPPSAVGAGDRRYRHSDVGTTRGSKGASVNLSLSLGHRRGLSRKPSSSSQAHVPLSAPSLVESEYDGERTSLGKRASGDGGSLGSGLGLGLSTTDLVQEAHVSASAREEARLSQVLLKVLEEGSGSLPVLAPPHEGRAGE</sequence>
<evidence type="ECO:0000256" key="2">
    <source>
        <dbReference type="SAM" id="Phobius"/>
    </source>
</evidence>
<keyword evidence="4" id="KW-1185">Reference proteome</keyword>
<feature type="compositionally biased region" description="Polar residues" evidence="1">
    <location>
        <begin position="322"/>
        <end position="334"/>
    </location>
</feature>
<feature type="region of interest" description="Disordered" evidence="1">
    <location>
        <begin position="310"/>
        <end position="386"/>
    </location>
</feature>
<feature type="transmembrane region" description="Helical" evidence="2">
    <location>
        <begin position="12"/>
        <end position="32"/>
    </location>
</feature>
<evidence type="ECO:0000256" key="1">
    <source>
        <dbReference type="SAM" id="MobiDB-lite"/>
    </source>
</evidence>
<protein>
    <submittedName>
        <fullName evidence="3">Uncharacterized protein</fullName>
    </submittedName>
</protein>